<proteinExistence type="inferred from homology"/>
<keyword evidence="3" id="KW-0808">Transferase</keyword>
<evidence type="ECO:0000256" key="6">
    <source>
        <dbReference type="ARBA" id="ARBA00022840"/>
    </source>
</evidence>
<comment type="caution">
    <text evidence="7">The sequence shown here is derived from an EMBL/GenBank/DDBJ whole genome shotgun (WGS) entry which is preliminary data.</text>
</comment>
<keyword evidence="4" id="KW-0547">Nucleotide-binding</keyword>
<dbReference type="GO" id="GO:0004430">
    <property type="term" value="F:1-phosphatidylinositol 4-kinase activity"/>
    <property type="evidence" value="ECO:0007669"/>
    <property type="project" value="UniProtKB-EC"/>
</dbReference>
<evidence type="ECO:0000256" key="4">
    <source>
        <dbReference type="ARBA" id="ARBA00022741"/>
    </source>
</evidence>
<protein>
    <recommendedName>
        <fullName evidence="2">1-phosphatidylinositol 4-kinase</fullName>
        <ecNumber evidence="2">2.7.1.67</ecNumber>
    </recommendedName>
</protein>
<name>A0AAW2NA88_SESRA</name>
<evidence type="ECO:0000256" key="1">
    <source>
        <dbReference type="ARBA" id="ARBA00008941"/>
    </source>
</evidence>
<evidence type="ECO:0000256" key="2">
    <source>
        <dbReference type="ARBA" id="ARBA00012169"/>
    </source>
</evidence>
<comment type="similarity">
    <text evidence="1">Belongs to the PI3/PI4-kinase family. Type II PI4K subfamily.</text>
</comment>
<dbReference type="PANTHER" id="PTHR45800:SF21">
    <property type="entry name" value="PHOSPHATIDYLINOSITOL 4-KINASE GAMMA 8"/>
    <property type="match status" value="1"/>
</dbReference>
<evidence type="ECO:0000256" key="5">
    <source>
        <dbReference type="ARBA" id="ARBA00022777"/>
    </source>
</evidence>
<dbReference type="PANTHER" id="PTHR45800">
    <property type="entry name" value="PHOSPHATIDYLINOSITOL 4-KINASE GAMMA"/>
    <property type="match status" value="1"/>
</dbReference>
<accession>A0AAW2NA88</accession>
<keyword evidence="5" id="KW-0418">Kinase</keyword>
<sequence length="172" mass="19702">MMTREFQGGEEYWSTLENLCLNAKDSLKNGLSDDNDSDISMKKKLMRRCSNLMLNMRMALMNRQIPMIVCRTPPQMNEEYLVDDHALNTFLDNCANGGNNGDDGAKASALMRSLSFSIQKYNHDGQCISFGEMDDEEWQLFLERFLKLLPKAFEERKAMGLSKQRLGSSCDF</sequence>
<dbReference type="EMBL" id="JACGWJ010000020">
    <property type="protein sequence ID" value="KAL0339822.1"/>
    <property type="molecule type" value="Genomic_DNA"/>
</dbReference>
<evidence type="ECO:0000313" key="7">
    <source>
        <dbReference type="EMBL" id="KAL0339822.1"/>
    </source>
</evidence>
<dbReference type="AlphaFoldDB" id="A0AAW2NA88"/>
<dbReference type="GO" id="GO:0005524">
    <property type="term" value="F:ATP binding"/>
    <property type="evidence" value="ECO:0007669"/>
    <property type="project" value="UniProtKB-KW"/>
</dbReference>
<reference evidence="7" key="1">
    <citation type="submission" date="2020-06" db="EMBL/GenBank/DDBJ databases">
        <authorList>
            <person name="Li T."/>
            <person name="Hu X."/>
            <person name="Zhang T."/>
            <person name="Song X."/>
            <person name="Zhang H."/>
            <person name="Dai N."/>
            <person name="Sheng W."/>
            <person name="Hou X."/>
            <person name="Wei L."/>
        </authorList>
    </citation>
    <scope>NUCLEOTIDE SEQUENCE</scope>
    <source>
        <strain evidence="7">G02</strain>
        <tissue evidence="7">Leaf</tissue>
    </source>
</reference>
<organism evidence="7">
    <name type="scientific">Sesamum radiatum</name>
    <name type="common">Black benniseed</name>
    <dbReference type="NCBI Taxonomy" id="300843"/>
    <lineage>
        <taxon>Eukaryota</taxon>
        <taxon>Viridiplantae</taxon>
        <taxon>Streptophyta</taxon>
        <taxon>Embryophyta</taxon>
        <taxon>Tracheophyta</taxon>
        <taxon>Spermatophyta</taxon>
        <taxon>Magnoliopsida</taxon>
        <taxon>eudicotyledons</taxon>
        <taxon>Gunneridae</taxon>
        <taxon>Pentapetalae</taxon>
        <taxon>asterids</taxon>
        <taxon>lamiids</taxon>
        <taxon>Lamiales</taxon>
        <taxon>Pedaliaceae</taxon>
        <taxon>Sesamum</taxon>
    </lineage>
</organism>
<gene>
    <name evidence="7" type="ORF">Sradi_4499000</name>
</gene>
<reference evidence="7" key="2">
    <citation type="journal article" date="2024" name="Plant">
        <title>Genomic evolution and insights into agronomic trait innovations of Sesamum species.</title>
        <authorList>
            <person name="Miao H."/>
            <person name="Wang L."/>
            <person name="Qu L."/>
            <person name="Liu H."/>
            <person name="Sun Y."/>
            <person name="Le M."/>
            <person name="Wang Q."/>
            <person name="Wei S."/>
            <person name="Zheng Y."/>
            <person name="Lin W."/>
            <person name="Duan Y."/>
            <person name="Cao H."/>
            <person name="Xiong S."/>
            <person name="Wang X."/>
            <person name="Wei L."/>
            <person name="Li C."/>
            <person name="Ma Q."/>
            <person name="Ju M."/>
            <person name="Zhao R."/>
            <person name="Li G."/>
            <person name="Mu C."/>
            <person name="Tian Q."/>
            <person name="Mei H."/>
            <person name="Zhang T."/>
            <person name="Gao T."/>
            <person name="Zhang H."/>
        </authorList>
    </citation>
    <scope>NUCLEOTIDE SEQUENCE</scope>
    <source>
        <strain evidence="7">G02</strain>
    </source>
</reference>
<dbReference type="InterPro" id="IPR044571">
    <property type="entry name" value="P4KG1-8"/>
</dbReference>
<keyword evidence="6" id="KW-0067">ATP-binding</keyword>
<dbReference type="EC" id="2.7.1.67" evidence="2"/>
<evidence type="ECO:0000256" key="3">
    <source>
        <dbReference type="ARBA" id="ARBA00022679"/>
    </source>
</evidence>